<dbReference type="SMART" id="SM00448">
    <property type="entry name" value="REC"/>
    <property type="match status" value="1"/>
</dbReference>
<sequence length="260" mass="29637">MVHQKAIMSSIGIPAQELVLIKGFYKIIKWVQTVYEFKDFDPNNFSDVLLVNADDMDAMDKWRKLGGKNTANTIMISDEEQKFKDTISIKRPINVKNFLDKLESITATTDLTHDLYDDIVSESINILVVDDSLAVHKYLEHKLPLLCKNRIEMTFAETGNEAARKVKNNMYDIVFLDVMMPGVDGYKVCKWIKANSVAEVIMLTSKSSRFDKVRGALSGCDLYLTKPPQDSKLKDILEKRNKKIQSNNNGFVKVKKTISF</sequence>
<gene>
    <name evidence="4" type="ORF">MNBD_GAMMA22-2310</name>
</gene>
<dbReference type="InterPro" id="IPR050595">
    <property type="entry name" value="Bact_response_regulator"/>
</dbReference>
<dbReference type="CDD" id="cd17574">
    <property type="entry name" value="REC_OmpR"/>
    <property type="match status" value="1"/>
</dbReference>
<dbReference type="InterPro" id="IPR001789">
    <property type="entry name" value="Sig_transdc_resp-reg_receiver"/>
</dbReference>
<dbReference type="PROSITE" id="PS50110">
    <property type="entry name" value="RESPONSE_REGULATORY"/>
    <property type="match status" value="1"/>
</dbReference>
<proteinExistence type="predicted"/>
<evidence type="ECO:0000256" key="2">
    <source>
        <dbReference type="ARBA" id="ARBA00023012"/>
    </source>
</evidence>
<evidence type="ECO:0000259" key="3">
    <source>
        <dbReference type="PROSITE" id="PS50110"/>
    </source>
</evidence>
<dbReference type="EMBL" id="UOFS01000011">
    <property type="protein sequence ID" value="VAW92027.1"/>
    <property type="molecule type" value="Genomic_DNA"/>
</dbReference>
<accession>A0A3B0ZXC6</accession>
<keyword evidence="1" id="KW-0597">Phosphoprotein</keyword>
<dbReference type="AlphaFoldDB" id="A0A3B0ZXC6"/>
<name>A0A3B0ZXC6_9ZZZZ</name>
<reference evidence="4" key="1">
    <citation type="submission" date="2018-06" db="EMBL/GenBank/DDBJ databases">
        <authorList>
            <person name="Zhirakovskaya E."/>
        </authorList>
    </citation>
    <scope>NUCLEOTIDE SEQUENCE</scope>
</reference>
<keyword evidence="2" id="KW-0902">Two-component regulatory system</keyword>
<feature type="domain" description="Response regulatory" evidence="3">
    <location>
        <begin position="125"/>
        <end position="241"/>
    </location>
</feature>
<evidence type="ECO:0000313" key="4">
    <source>
        <dbReference type="EMBL" id="VAW92027.1"/>
    </source>
</evidence>
<protein>
    <recommendedName>
        <fullName evidence="3">Response regulatory domain-containing protein</fullName>
    </recommendedName>
</protein>
<dbReference type="GO" id="GO:0000160">
    <property type="term" value="P:phosphorelay signal transduction system"/>
    <property type="evidence" value="ECO:0007669"/>
    <property type="project" value="UniProtKB-KW"/>
</dbReference>
<organism evidence="4">
    <name type="scientific">hydrothermal vent metagenome</name>
    <dbReference type="NCBI Taxonomy" id="652676"/>
    <lineage>
        <taxon>unclassified sequences</taxon>
        <taxon>metagenomes</taxon>
        <taxon>ecological metagenomes</taxon>
    </lineage>
</organism>
<dbReference type="PANTHER" id="PTHR44591">
    <property type="entry name" value="STRESS RESPONSE REGULATOR PROTEIN 1"/>
    <property type="match status" value="1"/>
</dbReference>
<dbReference type="InterPro" id="IPR011006">
    <property type="entry name" value="CheY-like_superfamily"/>
</dbReference>
<dbReference type="PANTHER" id="PTHR44591:SF14">
    <property type="entry name" value="PROTEIN PILG"/>
    <property type="match status" value="1"/>
</dbReference>
<dbReference type="Gene3D" id="3.40.50.2300">
    <property type="match status" value="1"/>
</dbReference>
<evidence type="ECO:0000256" key="1">
    <source>
        <dbReference type="ARBA" id="ARBA00022553"/>
    </source>
</evidence>
<dbReference type="Pfam" id="PF00072">
    <property type="entry name" value="Response_reg"/>
    <property type="match status" value="1"/>
</dbReference>
<dbReference type="SUPFAM" id="SSF52172">
    <property type="entry name" value="CheY-like"/>
    <property type="match status" value="1"/>
</dbReference>